<reference evidence="1 2" key="2">
    <citation type="journal article" date="2022" name="Mol. Ecol. Resour.">
        <title>The genomes of chicory, endive, great burdock and yacon provide insights into Asteraceae paleo-polyploidization history and plant inulin production.</title>
        <authorList>
            <person name="Fan W."/>
            <person name="Wang S."/>
            <person name="Wang H."/>
            <person name="Wang A."/>
            <person name="Jiang F."/>
            <person name="Liu H."/>
            <person name="Zhao H."/>
            <person name="Xu D."/>
            <person name="Zhang Y."/>
        </authorList>
    </citation>
    <scope>NUCLEOTIDE SEQUENCE [LARGE SCALE GENOMIC DNA]</scope>
    <source>
        <strain evidence="2">cv. Yunnan</strain>
        <tissue evidence="1">Leaves</tissue>
    </source>
</reference>
<gene>
    <name evidence="1" type="ORF">L1987_58055</name>
</gene>
<name>A0ACB9DFB1_9ASTR</name>
<protein>
    <submittedName>
        <fullName evidence="1">Uncharacterized protein</fullName>
    </submittedName>
</protein>
<keyword evidence="2" id="KW-1185">Reference proteome</keyword>
<comment type="caution">
    <text evidence="1">The sequence shown here is derived from an EMBL/GenBank/DDBJ whole genome shotgun (WGS) entry which is preliminary data.</text>
</comment>
<dbReference type="Proteomes" id="UP001056120">
    <property type="component" value="Linkage Group LG19"/>
</dbReference>
<sequence>MWGECMFVDEDKEEPKALGWVCILTKAVVDSDPFLLAKTINKVMGIQDLLEEEEHIPVKIDVMKRHVVVVECVEKTVLELIVNHFDFEMMKHSDMETVQKE</sequence>
<evidence type="ECO:0000313" key="1">
    <source>
        <dbReference type="EMBL" id="KAI3744956.1"/>
    </source>
</evidence>
<evidence type="ECO:0000313" key="2">
    <source>
        <dbReference type="Proteomes" id="UP001056120"/>
    </source>
</evidence>
<dbReference type="EMBL" id="CM042036">
    <property type="protein sequence ID" value="KAI3744956.1"/>
    <property type="molecule type" value="Genomic_DNA"/>
</dbReference>
<reference evidence="2" key="1">
    <citation type="journal article" date="2022" name="Mol. Ecol. Resour.">
        <title>The genomes of chicory, endive, great burdock and yacon provide insights into Asteraceae palaeo-polyploidization history and plant inulin production.</title>
        <authorList>
            <person name="Fan W."/>
            <person name="Wang S."/>
            <person name="Wang H."/>
            <person name="Wang A."/>
            <person name="Jiang F."/>
            <person name="Liu H."/>
            <person name="Zhao H."/>
            <person name="Xu D."/>
            <person name="Zhang Y."/>
        </authorList>
    </citation>
    <scope>NUCLEOTIDE SEQUENCE [LARGE SCALE GENOMIC DNA]</scope>
    <source>
        <strain evidence="2">cv. Yunnan</strain>
    </source>
</reference>
<proteinExistence type="predicted"/>
<organism evidence="1 2">
    <name type="scientific">Smallanthus sonchifolius</name>
    <dbReference type="NCBI Taxonomy" id="185202"/>
    <lineage>
        <taxon>Eukaryota</taxon>
        <taxon>Viridiplantae</taxon>
        <taxon>Streptophyta</taxon>
        <taxon>Embryophyta</taxon>
        <taxon>Tracheophyta</taxon>
        <taxon>Spermatophyta</taxon>
        <taxon>Magnoliopsida</taxon>
        <taxon>eudicotyledons</taxon>
        <taxon>Gunneridae</taxon>
        <taxon>Pentapetalae</taxon>
        <taxon>asterids</taxon>
        <taxon>campanulids</taxon>
        <taxon>Asterales</taxon>
        <taxon>Asteraceae</taxon>
        <taxon>Asteroideae</taxon>
        <taxon>Heliantheae alliance</taxon>
        <taxon>Millerieae</taxon>
        <taxon>Smallanthus</taxon>
    </lineage>
</organism>
<accession>A0ACB9DFB1</accession>